<accession>A0AAV2ZJ52</accession>
<evidence type="ECO:0000313" key="2">
    <source>
        <dbReference type="Proteomes" id="UP001146120"/>
    </source>
</evidence>
<dbReference type="Proteomes" id="UP001146120">
    <property type="component" value="Unassembled WGS sequence"/>
</dbReference>
<name>A0AAV2ZJ52_9STRA</name>
<sequence>MGNGAGVQVPAEKANKAHGFSITALRNAEHGRPVITNATLLRAIRVAEQWYAIADQRVLSRVHRVVEEQVVRRIQLFMDHVEVTSKILYVKALSTATIASAYDIDIIDVKCVRVSKREYEVYNCGPELLNIPTLNKNAAPVLELQDPQVMAFLLTKCRWTLWHPPTSLRVKVDQVYDMAVHVYVRKLGFLTNEIRVVKLRIGNKWVGPNHHDTMPHASKRQWLHRTDYEVTGQKLSAESAFFQTVKSAYQDYLDELARLPREDLRSSDETGNGFAYDDQDQRTSLRIRYMLETALAQILTESRTYFRMAHQFEMWRMEQEDKIENRTFHEHHLAGPLLDGKLEELMEFYELQSMAMEDVPAIALATNVVQEKEEEDRTDP</sequence>
<proteinExistence type="predicted"/>
<gene>
    <name evidence="1" type="ORF">N0F65_012297</name>
</gene>
<organism evidence="1 2">
    <name type="scientific">Lagenidium giganteum</name>
    <dbReference type="NCBI Taxonomy" id="4803"/>
    <lineage>
        <taxon>Eukaryota</taxon>
        <taxon>Sar</taxon>
        <taxon>Stramenopiles</taxon>
        <taxon>Oomycota</taxon>
        <taxon>Peronosporomycetes</taxon>
        <taxon>Pythiales</taxon>
        <taxon>Pythiaceae</taxon>
    </lineage>
</organism>
<evidence type="ECO:0000313" key="1">
    <source>
        <dbReference type="EMBL" id="DBA04714.1"/>
    </source>
</evidence>
<keyword evidence="2" id="KW-1185">Reference proteome</keyword>
<protein>
    <submittedName>
        <fullName evidence="1">Uncharacterized protein</fullName>
    </submittedName>
</protein>
<reference evidence="1" key="2">
    <citation type="journal article" date="2023" name="Microbiol Resour">
        <title>Decontamination and Annotation of the Draft Genome Sequence of the Oomycete Lagenidium giganteum ARSEF 373.</title>
        <authorList>
            <person name="Morgan W.R."/>
            <person name="Tartar A."/>
        </authorList>
    </citation>
    <scope>NUCLEOTIDE SEQUENCE</scope>
    <source>
        <strain evidence="1">ARSEF 373</strain>
    </source>
</reference>
<dbReference type="EMBL" id="DAKRPA010000006">
    <property type="protein sequence ID" value="DBA04714.1"/>
    <property type="molecule type" value="Genomic_DNA"/>
</dbReference>
<reference evidence="1" key="1">
    <citation type="submission" date="2022-11" db="EMBL/GenBank/DDBJ databases">
        <authorList>
            <person name="Morgan W.R."/>
            <person name="Tartar A."/>
        </authorList>
    </citation>
    <scope>NUCLEOTIDE SEQUENCE</scope>
    <source>
        <strain evidence="1">ARSEF 373</strain>
    </source>
</reference>
<dbReference type="AlphaFoldDB" id="A0AAV2ZJ52"/>
<comment type="caution">
    <text evidence="1">The sequence shown here is derived from an EMBL/GenBank/DDBJ whole genome shotgun (WGS) entry which is preliminary data.</text>
</comment>